<proteinExistence type="predicted"/>
<dbReference type="Pfam" id="PF00412">
    <property type="entry name" value="LIM"/>
    <property type="match status" value="1"/>
</dbReference>
<protein>
    <submittedName>
        <fullName evidence="7">Uncharacterized protein</fullName>
    </submittedName>
</protein>
<evidence type="ECO:0000313" key="7">
    <source>
        <dbReference type="EMBL" id="CAF0916044.1"/>
    </source>
</evidence>
<comment type="caution">
    <text evidence="7">The sequence shown here is derived from an EMBL/GenBank/DDBJ whole genome shotgun (WGS) entry which is preliminary data.</text>
</comment>
<name>A0A814AIW3_9BILA</name>
<organism evidence="7 9">
    <name type="scientific">Adineta steineri</name>
    <dbReference type="NCBI Taxonomy" id="433720"/>
    <lineage>
        <taxon>Eukaryota</taxon>
        <taxon>Metazoa</taxon>
        <taxon>Spiralia</taxon>
        <taxon>Gnathifera</taxon>
        <taxon>Rotifera</taxon>
        <taxon>Eurotatoria</taxon>
        <taxon>Bdelloidea</taxon>
        <taxon>Adinetida</taxon>
        <taxon>Adinetidae</taxon>
        <taxon>Adineta</taxon>
    </lineage>
</organism>
<evidence type="ECO:0000259" key="6">
    <source>
        <dbReference type="PROSITE" id="PS50105"/>
    </source>
</evidence>
<dbReference type="Gene3D" id="1.10.150.50">
    <property type="entry name" value="Transcription Factor, Ets-1"/>
    <property type="match status" value="1"/>
</dbReference>
<sequence length="598" mass="67465">MTISSTELLCPACSNSIDSSDNITFFHKSWHKKCFHCKTCYQQLTADNATMRYDDKNILYCMKHLPDDNIENSILTSSMRAYTHTLDLSTPSDWSIDDVIRWLNDISLEAYIDNFRKNEIDGSILIDEVDGLNDNIINQLIPPLGTQMKFKKALRTLRNNAKISLKPNIDLKEMKQKCEGPLQLLHTIQQQTEQIKSLVLTINSQAQQIEEFLLQMLTNKKPPPINSFNQLSSTIQNQLLDLPSNVPKISLVSPNSSSSIIPTIDSMTPSILPLPANSGASSNIVPVATAIDGPKGSTGVLFPAVIHPDIDSIAIQPVLDDKYNFQNYGKYTVMIYDQQSENVLVETLVNVVPEHEICMPKKFVLRDSVNNILVDATVMIKLGDQIVFTGKTDSTGTVHMPTTLPRNCYDVEINSGHAKYKSSIFRMIVYENYGPDINTQFICRQLESNQLEIVLKWGLLPRDLDSHVYVSDGRHVYFRSKCQGNVSLDCDVTNGNGPETIKITLQPNLKYLYVVHRYTREALLVNSGATVTFNDGEALNSSIPYQIIQIPVVNQPEANFWVVCEIDGTTKKIKMFENTFENHNYYSGDDIARKYFKQ</sequence>
<dbReference type="InterPro" id="IPR013761">
    <property type="entry name" value="SAM/pointed_sf"/>
</dbReference>
<dbReference type="Proteomes" id="UP000663868">
    <property type="component" value="Unassembled WGS sequence"/>
</dbReference>
<dbReference type="SMART" id="SM00132">
    <property type="entry name" value="LIM"/>
    <property type="match status" value="1"/>
</dbReference>
<dbReference type="PROSITE" id="PS00478">
    <property type="entry name" value="LIM_DOMAIN_1"/>
    <property type="match status" value="1"/>
</dbReference>
<reference evidence="7" key="1">
    <citation type="submission" date="2021-02" db="EMBL/GenBank/DDBJ databases">
        <authorList>
            <person name="Nowell W R."/>
        </authorList>
    </citation>
    <scope>NUCLEOTIDE SEQUENCE</scope>
</reference>
<dbReference type="SMART" id="SM00454">
    <property type="entry name" value="SAM"/>
    <property type="match status" value="1"/>
</dbReference>
<dbReference type="InterPro" id="IPR001781">
    <property type="entry name" value="Znf_LIM"/>
</dbReference>
<evidence type="ECO:0000256" key="3">
    <source>
        <dbReference type="ARBA" id="ARBA00023038"/>
    </source>
</evidence>
<evidence type="ECO:0000313" key="8">
    <source>
        <dbReference type="EMBL" id="CAF3749407.1"/>
    </source>
</evidence>
<dbReference type="InterPro" id="IPR001660">
    <property type="entry name" value="SAM"/>
</dbReference>
<dbReference type="AlphaFoldDB" id="A0A814AIW3"/>
<evidence type="ECO:0000259" key="5">
    <source>
        <dbReference type="PROSITE" id="PS50023"/>
    </source>
</evidence>
<dbReference type="GO" id="GO:0046872">
    <property type="term" value="F:metal ion binding"/>
    <property type="evidence" value="ECO:0007669"/>
    <property type="project" value="UniProtKB-KW"/>
</dbReference>
<feature type="domain" description="SAM" evidence="6">
    <location>
        <begin position="94"/>
        <end position="160"/>
    </location>
</feature>
<dbReference type="EMBL" id="CAJOBB010000777">
    <property type="protein sequence ID" value="CAF3749407.1"/>
    <property type="molecule type" value="Genomic_DNA"/>
</dbReference>
<evidence type="ECO:0000313" key="9">
    <source>
        <dbReference type="Proteomes" id="UP000663860"/>
    </source>
</evidence>
<dbReference type="Pfam" id="PF00536">
    <property type="entry name" value="SAM_1"/>
    <property type="match status" value="1"/>
</dbReference>
<keyword evidence="3 4" id="KW-0440">LIM domain</keyword>
<dbReference type="PROSITE" id="PS50023">
    <property type="entry name" value="LIM_DOMAIN_2"/>
    <property type="match status" value="1"/>
</dbReference>
<evidence type="ECO:0000256" key="4">
    <source>
        <dbReference type="PROSITE-ProRule" id="PRU00125"/>
    </source>
</evidence>
<dbReference type="PROSITE" id="PS50105">
    <property type="entry name" value="SAM_DOMAIN"/>
    <property type="match status" value="1"/>
</dbReference>
<gene>
    <name evidence="7" type="ORF">IZO911_LOCUS13044</name>
    <name evidence="8" type="ORF">KXQ929_LOCUS14148</name>
</gene>
<dbReference type="EMBL" id="CAJNOE010000103">
    <property type="protein sequence ID" value="CAF0916044.1"/>
    <property type="molecule type" value="Genomic_DNA"/>
</dbReference>
<accession>A0A814AIW3</accession>
<dbReference type="Gene3D" id="2.10.110.10">
    <property type="entry name" value="Cysteine Rich Protein"/>
    <property type="match status" value="1"/>
</dbReference>
<keyword evidence="1 4" id="KW-0479">Metal-binding</keyword>
<dbReference type="SUPFAM" id="SSF47769">
    <property type="entry name" value="SAM/Pointed domain"/>
    <property type="match status" value="1"/>
</dbReference>
<keyword evidence="2 4" id="KW-0862">Zinc</keyword>
<feature type="domain" description="LIM zinc-binding" evidence="5">
    <location>
        <begin position="8"/>
        <end position="71"/>
    </location>
</feature>
<evidence type="ECO:0000256" key="2">
    <source>
        <dbReference type="ARBA" id="ARBA00022833"/>
    </source>
</evidence>
<evidence type="ECO:0000256" key="1">
    <source>
        <dbReference type="ARBA" id="ARBA00022723"/>
    </source>
</evidence>
<dbReference type="Proteomes" id="UP000663860">
    <property type="component" value="Unassembled WGS sequence"/>
</dbReference>